<evidence type="ECO:0000313" key="4">
    <source>
        <dbReference type="Proteomes" id="UP000183063"/>
    </source>
</evidence>
<dbReference type="Gene3D" id="3.40.50.150">
    <property type="entry name" value="Vaccinia Virus protein VP39"/>
    <property type="match status" value="1"/>
</dbReference>
<sequence>MSMSETGIAGGHNYGLREEIKAYWSARAATFDLSPGHEIFSERERVAWHRLILKHLGPGDGRLALDLASGTGVISHLMDDLGFRVTGLDWAEPMLERARAKAKARGRSISFRMADVEATMEPDATYDVIITRHLVWTLVDPKAAFAEWMRVLKPGGTILIVDGDFVKVGRVERMLKALAKTMERVGLLKADPQHAPLELMKNHNDIVSRVHFSNGARAELVAGMLGGAGFEGMTIDTNLREIHKSQAKHWNYLKALSRGIQHRFAISARKPGG</sequence>
<gene>
    <name evidence="2" type="primary">bioC_1</name>
    <name evidence="2" type="ORF">RTCCBAU85039_3330</name>
    <name evidence="3" type="ORF">SAMN05216228_101481</name>
</gene>
<dbReference type="EMBL" id="FOCV01000014">
    <property type="protein sequence ID" value="SEO27458.1"/>
    <property type="molecule type" value="Genomic_DNA"/>
</dbReference>
<keyword evidence="2" id="KW-0808">Transferase</keyword>
<dbReference type="Proteomes" id="UP000183063">
    <property type="component" value="Unassembled WGS sequence"/>
</dbReference>
<protein>
    <submittedName>
        <fullName evidence="2">Malonyl-CoA O-methyltransferase BioC</fullName>
        <ecNumber evidence="2">2.1.1.197</ecNumber>
    </submittedName>
    <submittedName>
        <fullName evidence="3">Methyltransferase domain-containing protein</fullName>
    </submittedName>
</protein>
<evidence type="ECO:0000313" key="3">
    <source>
        <dbReference type="EMBL" id="SEO27458.1"/>
    </source>
</evidence>
<dbReference type="GO" id="GO:0008757">
    <property type="term" value="F:S-adenosylmethionine-dependent methyltransferase activity"/>
    <property type="evidence" value="ECO:0007669"/>
    <property type="project" value="InterPro"/>
</dbReference>
<dbReference type="InterPro" id="IPR029063">
    <property type="entry name" value="SAM-dependent_MTases_sf"/>
</dbReference>
<dbReference type="InterPro" id="IPR013216">
    <property type="entry name" value="Methyltransf_11"/>
</dbReference>
<evidence type="ECO:0000313" key="2">
    <source>
        <dbReference type="EMBL" id="SEH95923.1"/>
    </source>
</evidence>
<reference evidence="4" key="2">
    <citation type="submission" date="2016-10" db="EMBL/GenBank/DDBJ databases">
        <authorList>
            <person name="Wibberg D."/>
        </authorList>
    </citation>
    <scope>NUCLEOTIDE SEQUENCE [LARGE SCALE GENOMIC DNA]</scope>
</reference>
<dbReference type="PANTHER" id="PTHR42912">
    <property type="entry name" value="METHYLTRANSFERASE"/>
    <property type="match status" value="1"/>
</dbReference>
<dbReference type="GO" id="GO:0032259">
    <property type="term" value="P:methylation"/>
    <property type="evidence" value="ECO:0007669"/>
    <property type="project" value="UniProtKB-KW"/>
</dbReference>
<accession>A0A1H8ND96</accession>
<dbReference type="Pfam" id="PF08241">
    <property type="entry name" value="Methyltransf_11"/>
    <property type="match status" value="1"/>
</dbReference>
<dbReference type="STRING" id="501024.RTCCBAU85039_3330"/>
<evidence type="ECO:0000313" key="5">
    <source>
        <dbReference type="Proteomes" id="UP000198939"/>
    </source>
</evidence>
<dbReference type="InterPro" id="IPR050508">
    <property type="entry name" value="Methyltransf_Superfamily"/>
</dbReference>
<dbReference type="AlphaFoldDB" id="A0A1H8ND96"/>
<dbReference type="SUPFAM" id="SSF53335">
    <property type="entry name" value="S-adenosyl-L-methionine-dependent methyltransferases"/>
    <property type="match status" value="1"/>
</dbReference>
<name>A0A1H8ND96_9HYPH</name>
<dbReference type="GO" id="GO:0102130">
    <property type="term" value="F:malonyl-CoA methyltransferase activity"/>
    <property type="evidence" value="ECO:0007669"/>
    <property type="project" value="UniProtKB-EC"/>
</dbReference>
<reference evidence="3 5" key="1">
    <citation type="submission" date="2016-10" db="EMBL/GenBank/DDBJ databases">
        <authorList>
            <person name="Varghese N."/>
            <person name="Submissions S."/>
        </authorList>
    </citation>
    <scope>NUCLEOTIDE SEQUENCE [LARGE SCALE GENOMIC DNA]</scope>
    <source>
        <strain evidence="3 5">CGMCC 1.7071</strain>
    </source>
</reference>
<evidence type="ECO:0000259" key="1">
    <source>
        <dbReference type="Pfam" id="PF08241"/>
    </source>
</evidence>
<organism evidence="2 4">
    <name type="scientific">Rhizobium tibeticum</name>
    <dbReference type="NCBI Taxonomy" id="501024"/>
    <lineage>
        <taxon>Bacteria</taxon>
        <taxon>Pseudomonadati</taxon>
        <taxon>Pseudomonadota</taxon>
        <taxon>Alphaproteobacteria</taxon>
        <taxon>Hyphomicrobiales</taxon>
        <taxon>Rhizobiaceae</taxon>
        <taxon>Rhizobium/Agrobacterium group</taxon>
        <taxon>Rhizobium</taxon>
    </lineage>
</organism>
<dbReference type="CDD" id="cd02440">
    <property type="entry name" value="AdoMet_MTases"/>
    <property type="match status" value="1"/>
</dbReference>
<reference evidence="2" key="3">
    <citation type="submission" date="2016-10" db="EMBL/GenBank/DDBJ databases">
        <authorList>
            <person name="de Groot N.N."/>
        </authorList>
    </citation>
    <scope>NUCLEOTIDE SEQUENCE [LARGE SCALE GENOMIC DNA]</scope>
    <source>
        <strain evidence="2">CCBAU85039</strain>
    </source>
</reference>
<proteinExistence type="predicted"/>
<dbReference type="PANTHER" id="PTHR42912:SF80">
    <property type="entry name" value="METHYLTRANSFERASE DOMAIN-CONTAINING PROTEIN"/>
    <property type="match status" value="1"/>
</dbReference>
<dbReference type="EC" id="2.1.1.197" evidence="2"/>
<dbReference type="Proteomes" id="UP000198939">
    <property type="component" value="Unassembled WGS sequence"/>
</dbReference>
<keyword evidence="5" id="KW-1185">Reference proteome</keyword>
<dbReference type="EMBL" id="FNXB01000016">
    <property type="protein sequence ID" value="SEH95923.1"/>
    <property type="molecule type" value="Genomic_DNA"/>
</dbReference>
<keyword evidence="2" id="KW-0489">Methyltransferase</keyword>
<feature type="domain" description="Methyltransferase type 11" evidence="1">
    <location>
        <begin position="65"/>
        <end position="160"/>
    </location>
</feature>